<organism evidence="2 3">
    <name type="scientific">Austropuccinia psidii MF-1</name>
    <dbReference type="NCBI Taxonomy" id="1389203"/>
    <lineage>
        <taxon>Eukaryota</taxon>
        <taxon>Fungi</taxon>
        <taxon>Dikarya</taxon>
        <taxon>Basidiomycota</taxon>
        <taxon>Pucciniomycotina</taxon>
        <taxon>Pucciniomycetes</taxon>
        <taxon>Pucciniales</taxon>
        <taxon>Sphaerophragmiaceae</taxon>
        <taxon>Austropuccinia</taxon>
    </lineage>
</organism>
<reference evidence="2" key="1">
    <citation type="submission" date="2021-03" db="EMBL/GenBank/DDBJ databases">
        <title>Draft genome sequence of rust myrtle Austropuccinia psidii MF-1, a brazilian biotype.</title>
        <authorList>
            <person name="Quecine M.C."/>
            <person name="Pachon D.M.R."/>
            <person name="Bonatelli M.L."/>
            <person name="Correr F.H."/>
            <person name="Franceschini L.M."/>
            <person name="Leite T.F."/>
            <person name="Margarido G.R.A."/>
            <person name="Almeida C.A."/>
            <person name="Ferrarezi J.A."/>
            <person name="Labate C.A."/>
        </authorList>
    </citation>
    <scope>NUCLEOTIDE SEQUENCE</scope>
    <source>
        <strain evidence="2">MF-1</strain>
    </source>
</reference>
<name>A0A9Q3DC43_9BASI</name>
<keyword evidence="3" id="KW-1185">Reference proteome</keyword>
<accession>A0A9Q3DC43</accession>
<comment type="caution">
    <text evidence="2">The sequence shown here is derived from an EMBL/GenBank/DDBJ whole genome shotgun (WGS) entry which is preliminary data.</text>
</comment>
<feature type="region of interest" description="Disordered" evidence="1">
    <location>
        <begin position="46"/>
        <end position="118"/>
    </location>
</feature>
<sequence length="118" mass="12943">MNPYLHIKSFLGQEKTKELVGGWSSLACKDKVKKIENWLKSQSILSVDQNKELEMTPALEEGPVASTSSNPAPEASKEKHKGPQKKKKVPKKHQGKAKAKKIGTVPTHKGTGATNWSL</sequence>
<proteinExistence type="predicted"/>
<gene>
    <name evidence="2" type="ORF">O181_038020</name>
</gene>
<feature type="compositionally biased region" description="Basic residues" evidence="1">
    <location>
        <begin position="78"/>
        <end position="101"/>
    </location>
</feature>
<evidence type="ECO:0000313" key="3">
    <source>
        <dbReference type="Proteomes" id="UP000765509"/>
    </source>
</evidence>
<evidence type="ECO:0000256" key="1">
    <source>
        <dbReference type="SAM" id="MobiDB-lite"/>
    </source>
</evidence>
<dbReference type="Proteomes" id="UP000765509">
    <property type="component" value="Unassembled WGS sequence"/>
</dbReference>
<protein>
    <submittedName>
        <fullName evidence="2">Uncharacterized protein</fullName>
    </submittedName>
</protein>
<evidence type="ECO:0000313" key="2">
    <source>
        <dbReference type="EMBL" id="MBW0498305.1"/>
    </source>
</evidence>
<dbReference type="AlphaFoldDB" id="A0A9Q3DC43"/>
<dbReference type="EMBL" id="AVOT02014670">
    <property type="protein sequence ID" value="MBW0498305.1"/>
    <property type="molecule type" value="Genomic_DNA"/>
</dbReference>